<feature type="domain" description="DUF4706" evidence="2">
    <location>
        <begin position="207"/>
        <end position="316"/>
    </location>
</feature>
<feature type="region of interest" description="Disordered" evidence="1">
    <location>
        <begin position="323"/>
        <end position="344"/>
    </location>
</feature>
<feature type="compositionally biased region" description="Basic and acidic residues" evidence="1">
    <location>
        <begin position="642"/>
        <end position="659"/>
    </location>
</feature>
<sequence>MVTETSVLLLTKPCQHGKSCLSTSIPPYFICSEEPSLAGEDCSSNNTTTLTPDTTTPIPDTTTPIPDTTTPIPDTTTPIPDTTTPIPEGPMFVHEGVKYYVPKGVERNWTDARDWCQDKGHILASPQRNYSTFLDEVNRSGIYSVACTPHYTYTTYLPYNQLTFVNFDSLSSGATKTTMPEPASASGQTLSSTAEVSPENVVSPPEEYFRGVSPLCRRLLDDMKAVRESWGDSWNNMSYQQQCRVLDQAIVDEATVRKYDDGAELGPECEYFPKLKLTTGQKVVCDENLTARGFSCSWRDEHSAPFSWHTRSQMDLTLDTPPATPTHSFAPSETPPTTIAGEGRVIPGGRAVYTARPVSLPRPPRFRWHYDPPDDPPEPPSIVVAAPRSATLPHHLDTDPKKSTNLTKFLLVRGKRESSEGSGLLARIKGAVTALTATCLPLRATTGQTSLFYLPHDSDKDEFKQKSSDPLGQALHAPWNKNEAPAICASNLGVSSEECRAEGVGKTLPSLSRLSPDPALVGYVCSLPEDDDDDVPYTAAHPQEPLLNQTYKLPERNPDSLLSQSTSTYGDKNTNMNSNTCISLPADLPTPLPTPTVSDAAKTVSTALSQPTSSSPLPPSSSHMDDTLSAISEPDSSTDALDTPREEQPLLRTHGKPDFANDQSNMFISVLSSKRESNIPKTGFDFLDNW</sequence>
<organism evidence="3 4">
    <name type="scientific">Petrolisthes manimaculis</name>
    <dbReference type="NCBI Taxonomy" id="1843537"/>
    <lineage>
        <taxon>Eukaryota</taxon>
        <taxon>Metazoa</taxon>
        <taxon>Ecdysozoa</taxon>
        <taxon>Arthropoda</taxon>
        <taxon>Crustacea</taxon>
        <taxon>Multicrustacea</taxon>
        <taxon>Malacostraca</taxon>
        <taxon>Eumalacostraca</taxon>
        <taxon>Eucarida</taxon>
        <taxon>Decapoda</taxon>
        <taxon>Pleocyemata</taxon>
        <taxon>Anomura</taxon>
        <taxon>Galatheoidea</taxon>
        <taxon>Porcellanidae</taxon>
        <taxon>Petrolisthes</taxon>
    </lineage>
</organism>
<accession>A0AAE1PJC2</accession>
<dbReference type="PANTHER" id="PTHR34394:SF1">
    <property type="entry name" value="SIMILAR TO RIKEN CDNA 2310022B05"/>
    <property type="match status" value="1"/>
</dbReference>
<dbReference type="Pfam" id="PF15797">
    <property type="entry name" value="DUF4706"/>
    <property type="match status" value="1"/>
</dbReference>
<feature type="compositionally biased region" description="Polar residues" evidence="1">
    <location>
        <begin position="185"/>
        <end position="195"/>
    </location>
</feature>
<evidence type="ECO:0000256" key="1">
    <source>
        <dbReference type="SAM" id="MobiDB-lite"/>
    </source>
</evidence>
<evidence type="ECO:0000313" key="4">
    <source>
        <dbReference type="Proteomes" id="UP001292094"/>
    </source>
</evidence>
<feature type="region of interest" description="Disordered" evidence="1">
    <location>
        <begin position="553"/>
        <end position="662"/>
    </location>
</feature>
<feature type="compositionally biased region" description="Polar residues" evidence="1">
    <location>
        <begin position="560"/>
        <end position="582"/>
    </location>
</feature>
<comment type="caution">
    <text evidence="3">The sequence shown here is derived from an EMBL/GenBank/DDBJ whole genome shotgun (WGS) entry which is preliminary data.</text>
</comment>
<keyword evidence="4" id="KW-1185">Reference proteome</keyword>
<feature type="compositionally biased region" description="Polar residues" evidence="1">
    <location>
        <begin position="327"/>
        <end position="337"/>
    </location>
</feature>
<proteinExistence type="predicted"/>
<feature type="compositionally biased region" description="Low complexity" evidence="1">
    <location>
        <begin position="47"/>
        <end position="86"/>
    </location>
</feature>
<dbReference type="SUPFAM" id="SSF56436">
    <property type="entry name" value="C-type lectin-like"/>
    <property type="match status" value="1"/>
</dbReference>
<reference evidence="3" key="1">
    <citation type="submission" date="2023-11" db="EMBL/GenBank/DDBJ databases">
        <title>Genome assemblies of two species of porcelain crab, Petrolisthes cinctipes and Petrolisthes manimaculis (Anomura: Porcellanidae).</title>
        <authorList>
            <person name="Angst P."/>
        </authorList>
    </citation>
    <scope>NUCLEOTIDE SEQUENCE</scope>
    <source>
        <strain evidence="3">PB745_02</strain>
        <tissue evidence="3">Gill</tissue>
    </source>
</reference>
<name>A0AAE1PJC2_9EUCA</name>
<feature type="region of interest" description="Disordered" evidence="1">
    <location>
        <begin position="175"/>
        <end position="198"/>
    </location>
</feature>
<evidence type="ECO:0000313" key="3">
    <source>
        <dbReference type="EMBL" id="KAK4308309.1"/>
    </source>
</evidence>
<feature type="compositionally biased region" description="Low complexity" evidence="1">
    <location>
        <begin position="605"/>
        <end position="615"/>
    </location>
</feature>
<dbReference type="Proteomes" id="UP001292094">
    <property type="component" value="Unassembled WGS sequence"/>
</dbReference>
<dbReference type="InterPro" id="IPR016187">
    <property type="entry name" value="CTDL_fold"/>
</dbReference>
<protein>
    <recommendedName>
        <fullName evidence="2">DUF4706 domain-containing protein</fullName>
    </recommendedName>
</protein>
<dbReference type="InterPro" id="IPR031600">
    <property type="entry name" value="DUF4706"/>
</dbReference>
<feature type="region of interest" description="Disordered" evidence="1">
    <location>
        <begin position="40"/>
        <end position="88"/>
    </location>
</feature>
<dbReference type="AlphaFoldDB" id="A0AAE1PJC2"/>
<gene>
    <name evidence="3" type="ORF">Pmani_019990</name>
</gene>
<dbReference type="EMBL" id="JAWZYT010001903">
    <property type="protein sequence ID" value="KAK4308309.1"/>
    <property type="molecule type" value="Genomic_DNA"/>
</dbReference>
<dbReference type="PANTHER" id="PTHR34394">
    <property type="entry name" value="SIMILAR TO RIKEN CDNA 2310022B05"/>
    <property type="match status" value="1"/>
</dbReference>
<evidence type="ECO:0000259" key="2">
    <source>
        <dbReference type="Pfam" id="PF15797"/>
    </source>
</evidence>